<dbReference type="SMART" id="SM00086">
    <property type="entry name" value="PAC"/>
    <property type="match status" value="4"/>
</dbReference>
<dbReference type="PANTHER" id="PTHR43304:SF1">
    <property type="entry name" value="PAC DOMAIN-CONTAINING PROTEIN"/>
    <property type="match status" value="1"/>
</dbReference>
<dbReference type="NCBIfam" id="TIGR00229">
    <property type="entry name" value="sensory_box"/>
    <property type="match status" value="4"/>
</dbReference>
<organism evidence="19 20">
    <name type="scientific">Alsobacter soli</name>
    <dbReference type="NCBI Taxonomy" id="2109933"/>
    <lineage>
        <taxon>Bacteria</taxon>
        <taxon>Pseudomonadati</taxon>
        <taxon>Pseudomonadota</taxon>
        <taxon>Alphaproteobacteria</taxon>
        <taxon>Hyphomicrobiales</taxon>
        <taxon>Alsobacteraceae</taxon>
        <taxon>Alsobacter</taxon>
    </lineage>
</organism>
<dbReference type="InterPro" id="IPR013655">
    <property type="entry name" value="PAS_fold_3"/>
</dbReference>
<dbReference type="SUPFAM" id="SSF52172">
    <property type="entry name" value="CheY-like"/>
    <property type="match status" value="1"/>
</dbReference>
<evidence type="ECO:0000256" key="12">
    <source>
        <dbReference type="ARBA" id="ARBA00070616"/>
    </source>
</evidence>
<comment type="cofactor">
    <cofactor evidence="2">
        <name>heme</name>
        <dbReference type="ChEBI" id="CHEBI:30413"/>
    </cofactor>
</comment>
<dbReference type="Proteomes" id="UP000239772">
    <property type="component" value="Unassembled WGS sequence"/>
</dbReference>
<evidence type="ECO:0000256" key="5">
    <source>
        <dbReference type="ARBA" id="ARBA00022617"/>
    </source>
</evidence>
<dbReference type="SMART" id="SM00448">
    <property type="entry name" value="REC"/>
    <property type="match status" value="1"/>
</dbReference>
<feature type="domain" description="Response regulatory" evidence="16">
    <location>
        <begin position="792"/>
        <end position="907"/>
    </location>
</feature>
<evidence type="ECO:0000259" key="17">
    <source>
        <dbReference type="PROSITE" id="PS50112"/>
    </source>
</evidence>
<dbReference type="EC" id="2.7.13.3" evidence="3"/>
<dbReference type="PROSITE" id="PS50110">
    <property type="entry name" value="RESPONSE_REGULATORY"/>
    <property type="match status" value="1"/>
</dbReference>
<dbReference type="SMART" id="SM00387">
    <property type="entry name" value="HATPase_c"/>
    <property type="match status" value="1"/>
</dbReference>
<reference evidence="20" key="1">
    <citation type="submission" date="2018-03" db="EMBL/GenBank/DDBJ databases">
        <authorList>
            <person name="Sun L."/>
            <person name="Liu H."/>
            <person name="Chen W."/>
            <person name="Huang K."/>
            <person name="Liu W."/>
            <person name="Gao X."/>
        </authorList>
    </citation>
    <scope>NUCLEOTIDE SEQUENCE [LARGE SCALE GENOMIC DNA]</scope>
    <source>
        <strain evidence="20">SH9</strain>
    </source>
</reference>
<dbReference type="Gene3D" id="3.30.450.20">
    <property type="entry name" value="PAS domain"/>
    <property type="match status" value="4"/>
</dbReference>
<dbReference type="EMBL" id="PVZS01000008">
    <property type="protein sequence ID" value="PSC05388.1"/>
    <property type="molecule type" value="Genomic_DNA"/>
</dbReference>
<keyword evidence="9" id="KW-0067">ATP-binding</keyword>
<dbReference type="PROSITE" id="PS50113">
    <property type="entry name" value="PAC"/>
    <property type="match status" value="4"/>
</dbReference>
<dbReference type="InterPro" id="IPR052162">
    <property type="entry name" value="Sensor_kinase/Photoreceptor"/>
</dbReference>
<feature type="domain" description="PAS" evidence="17">
    <location>
        <begin position="148"/>
        <end position="218"/>
    </location>
</feature>
<dbReference type="Pfam" id="PF00512">
    <property type="entry name" value="HisKA"/>
    <property type="match status" value="1"/>
</dbReference>
<dbReference type="InterPro" id="IPR003661">
    <property type="entry name" value="HisK_dim/P_dom"/>
</dbReference>
<dbReference type="CDD" id="cd00130">
    <property type="entry name" value="PAS"/>
    <property type="match status" value="3"/>
</dbReference>
<evidence type="ECO:0000256" key="2">
    <source>
        <dbReference type="ARBA" id="ARBA00001971"/>
    </source>
</evidence>
<evidence type="ECO:0000256" key="10">
    <source>
        <dbReference type="ARBA" id="ARBA00023004"/>
    </source>
</evidence>
<dbReference type="CDD" id="cd16919">
    <property type="entry name" value="HATPase_CckA-like"/>
    <property type="match status" value="1"/>
</dbReference>
<sequence length="909" mass="100578">MSDEAGQVATGSGAKLRGDYPRRETIDRLVEQVGMGLLRVTLDGVVLDVNEALCRMLECTAEDVLGKSERELLFSNGSDARDEDRAALVAGVTQSYRRETRLRRKSGHPLWVRETFSLIARGSPAAYVLTAVEDISERKRAEAELRESEARFRATFEQAAVGIAHVGLDGRWIRVNERLLEVTGYSREEMEARTFQDITHPDDLETDLAHMRELLDGVAPTYTMEKRYIRKDGGVVWVILAATLVRDEMGDPSYFIAVIKDITGRKQTETQLRNRSTELQGLVDTAPVAVWFLHLHNSGTLHANRYASDHLGVPVRFAKPGESGQTFRLLENGSELDATSYPISRALAGLDTRNRELQAVRSDGRVFLLLYNASPLRDDRGAIIGAISTAVDITSAKEAETGMREREARLQSILNTVPEALITINEQGVMESFSRSAEDLFGYKASEVLGQNVRMLMPQPYQHEHDEYLARYRRTGEKRIIGVGRVVRAQRKDGSVLPVELSVGEVRTSGRPVFTGFIRDLTAQHKIEQELRQAQKMEAIGQLTGGVAHDFNNLLTVILGNLEMLEPRLTENRQLELLKEARETAEHGARLTERLLAFGRRQALQPTLTDVGVLLREIVPVLRRTLGETIKVKIRLDVELWPVIVDPTQLHNAILNVAINARDAMPEGGKLTIAAENAEVDLDYARTHPEVRAGSYVVIAATDTGTGMSPEVQERAFEPFFTTKEVGAGSGLGLSMVYGFAKQSGGHVAIYSEPGHGTTLRIYLPRAVPAAAEPASESRVAEADLRRGRGELVLVVEDEPRVRRIAMARLQELGYRVLEAADGPSALSVLRSTPEVDLLFTDMIMPGGMTGAELARHARELKPSLKVLFTSGYAEPDLVSRGLISKSSWLQKPYSTAELSRSMEKILAS</sequence>
<feature type="coiled-coil region" evidence="14">
    <location>
        <begin position="131"/>
        <end position="158"/>
    </location>
</feature>
<dbReference type="SMART" id="SM00388">
    <property type="entry name" value="HisKA"/>
    <property type="match status" value="1"/>
</dbReference>
<dbReference type="InterPro" id="IPR013767">
    <property type="entry name" value="PAS_fold"/>
</dbReference>
<evidence type="ECO:0000313" key="20">
    <source>
        <dbReference type="Proteomes" id="UP000239772"/>
    </source>
</evidence>
<keyword evidence="10" id="KW-0408">Iron</keyword>
<feature type="domain" description="PAS" evidence="17">
    <location>
        <begin position="22"/>
        <end position="68"/>
    </location>
</feature>
<feature type="modified residue" description="4-aspartylphosphate" evidence="13">
    <location>
        <position position="842"/>
    </location>
</feature>
<dbReference type="InterPro" id="IPR005467">
    <property type="entry name" value="His_kinase_dom"/>
</dbReference>
<gene>
    <name evidence="19" type="ORF">SLNSH_09330</name>
</gene>
<protein>
    <recommendedName>
        <fullName evidence="12">Sensor protein FixL</fullName>
        <ecNumber evidence="3">2.7.13.3</ecNumber>
    </recommendedName>
</protein>
<evidence type="ECO:0000256" key="6">
    <source>
        <dbReference type="ARBA" id="ARBA00022679"/>
    </source>
</evidence>
<dbReference type="CDD" id="cd00082">
    <property type="entry name" value="HisKA"/>
    <property type="match status" value="1"/>
</dbReference>
<keyword evidence="14" id="KW-0175">Coiled coil</keyword>
<comment type="caution">
    <text evidence="19">The sequence shown here is derived from an EMBL/GenBank/DDBJ whole genome shotgun (WGS) entry which is preliminary data.</text>
</comment>
<dbReference type="PROSITE" id="PS50109">
    <property type="entry name" value="HIS_KIN"/>
    <property type="match status" value="1"/>
</dbReference>
<dbReference type="InterPro" id="IPR004358">
    <property type="entry name" value="Sig_transdc_His_kin-like_C"/>
</dbReference>
<dbReference type="InterPro" id="IPR001789">
    <property type="entry name" value="Sig_transdc_resp-reg_receiver"/>
</dbReference>
<dbReference type="Gene3D" id="1.10.287.130">
    <property type="match status" value="1"/>
</dbReference>
<dbReference type="GO" id="GO:0006355">
    <property type="term" value="P:regulation of DNA-templated transcription"/>
    <property type="evidence" value="ECO:0007669"/>
    <property type="project" value="InterPro"/>
</dbReference>
<feature type="domain" description="PAC" evidence="18">
    <location>
        <begin position="222"/>
        <end position="274"/>
    </location>
</feature>
<dbReference type="InterPro" id="IPR003594">
    <property type="entry name" value="HATPase_dom"/>
</dbReference>
<dbReference type="FunFam" id="3.30.450.20:FF:000060">
    <property type="entry name" value="Sensor protein FixL"/>
    <property type="match status" value="1"/>
</dbReference>
<feature type="domain" description="Histidine kinase" evidence="15">
    <location>
        <begin position="546"/>
        <end position="768"/>
    </location>
</feature>
<feature type="domain" description="PAC" evidence="18">
    <location>
        <begin position="474"/>
        <end position="533"/>
    </location>
</feature>
<evidence type="ECO:0000259" key="16">
    <source>
        <dbReference type="PROSITE" id="PS50110"/>
    </source>
</evidence>
<evidence type="ECO:0000259" key="15">
    <source>
        <dbReference type="PROSITE" id="PS50109"/>
    </source>
</evidence>
<comment type="function">
    <text evidence="11">Putative oxygen sensor; modulates the activity of FixJ, a transcriptional activator of nitrogen fixation fixK gene. FixL probably acts as a kinase that phosphorylates FixJ.</text>
</comment>
<feature type="domain" description="PAC" evidence="18">
    <location>
        <begin position="96"/>
        <end position="147"/>
    </location>
</feature>
<proteinExistence type="predicted"/>
<comment type="catalytic activity">
    <reaction evidence="1">
        <text>ATP + protein L-histidine = ADP + protein N-phospho-L-histidine.</text>
        <dbReference type="EC" id="2.7.13.3"/>
    </reaction>
</comment>
<dbReference type="InterPro" id="IPR036097">
    <property type="entry name" value="HisK_dim/P_sf"/>
</dbReference>
<dbReference type="InterPro" id="IPR000700">
    <property type="entry name" value="PAS-assoc_C"/>
</dbReference>
<dbReference type="Pfam" id="PF00072">
    <property type="entry name" value="Response_reg"/>
    <property type="match status" value="1"/>
</dbReference>
<dbReference type="AlphaFoldDB" id="A0A2T1HUT5"/>
<dbReference type="SUPFAM" id="SSF55874">
    <property type="entry name" value="ATPase domain of HSP90 chaperone/DNA topoisomerase II/histidine kinase"/>
    <property type="match status" value="1"/>
</dbReference>
<dbReference type="InterPro" id="IPR001610">
    <property type="entry name" value="PAC"/>
</dbReference>
<evidence type="ECO:0000256" key="9">
    <source>
        <dbReference type="ARBA" id="ARBA00022840"/>
    </source>
</evidence>
<evidence type="ECO:0000256" key="4">
    <source>
        <dbReference type="ARBA" id="ARBA00022553"/>
    </source>
</evidence>
<dbReference type="SUPFAM" id="SSF47384">
    <property type="entry name" value="Homodimeric domain of signal transducing histidine kinase"/>
    <property type="match status" value="1"/>
</dbReference>
<evidence type="ECO:0000256" key="11">
    <source>
        <dbReference type="ARBA" id="ARBA00059827"/>
    </source>
</evidence>
<dbReference type="Pfam" id="PF00989">
    <property type="entry name" value="PAS"/>
    <property type="match status" value="1"/>
</dbReference>
<dbReference type="InterPro" id="IPR011006">
    <property type="entry name" value="CheY-like_superfamily"/>
</dbReference>
<dbReference type="CDD" id="cd18161">
    <property type="entry name" value="REC_hyHK_blue-like"/>
    <property type="match status" value="1"/>
</dbReference>
<feature type="domain" description="PAC" evidence="18">
    <location>
        <begin position="353"/>
        <end position="405"/>
    </location>
</feature>
<keyword evidence="4 13" id="KW-0597">Phosphoprotein</keyword>
<keyword evidence="5" id="KW-0479">Metal-binding</keyword>
<evidence type="ECO:0000259" key="18">
    <source>
        <dbReference type="PROSITE" id="PS50113"/>
    </source>
</evidence>
<dbReference type="RefSeq" id="WP_106336397.1">
    <property type="nucleotide sequence ID" value="NZ_PVZS01000008.1"/>
</dbReference>
<evidence type="ECO:0000256" key="13">
    <source>
        <dbReference type="PROSITE-ProRule" id="PRU00169"/>
    </source>
</evidence>
<dbReference type="PRINTS" id="PR00344">
    <property type="entry name" value="BCTRLSENSOR"/>
</dbReference>
<feature type="domain" description="PAS" evidence="17">
    <location>
        <begin position="406"/>
        <end position="459"/>
    </location>
</feature>
<evidence type="ECO:0000256" key="1">
    <source>
        <dbReference type="ARBA" id="ARBA00000085"/>
    </source>
</evidence>
<evidence type="ECO:0000256" key="3">
    <source>
        <dbReference type="ARBA" id="ARBA00012438"/>
    </source>
</evidence>
<dbReference type="SMART" id="SM00091">
    <property type="entry name" value="PAS"/>
    <property type="match status" value="4"/>
</dbReference>
<evidence type="ECO:0000256" key="14">
    <source>
        <dbReference type="SAM" id="Coils"/>
    </source>
</evidence>
<dbReference type="Pfam" id="PF13426">
    <property type="entry name" value="PAS_9"/>
    <property type="match status" value="2"/>
</dbReference>
<evidence type="ECO:0000256" key="8">
    <source>
        <dbReference type="ARBA" id="ARBA00022777"/>
    </source>
</evidence>
<accession>A0A2T1HUT5</accession>
<keyword evidence="5" id="KW-0349">Heme</keyword>
<dbReference type="PROSITE" id="PS50112">
    <property type="entry name" value="PAS"/>
    <property type="match status" value="3"/>
</dbReference>
<dbReference type="Gene3D" id="3.40.50.2300">
    <property type="match status" value="1"/>
</dbReference>
<dbReference type="GO" id="GO:0000155">
    <property type="term" value="F:phosphorelay sensor kinase activity"/>
    <property type="evidence" value="ECO:0007669"/>
    <property type="project" value="InterPro"/>
</dbReference>
<dbReference type="Pfam" id="PF08447">
    <property type="entry name" value="PAS_3"/>
    <property type="match status" value="1"/>
</dbReference>
<dbReference type="InterPro" id="IPR035965">
    <property type="entry name" value="PAS-like_dom_sf"/>
</dbReference>
<evidence type="ECO:0000256" key="7">
    <source>
        <dbReference type="ARBA" id="ARBA00022741"/>
    </source>
</evidence>
<keyword evidence="7" id="KW-0547">Nucleotide-binding</keyword>
<dbReference type="GO" id="GO:0005524">
    <property type="term" value="F:ATP binding"/>
    <property type="evidence" value="ECO:0007669"/>
    <property type="project" value="UniProtKB-KW"/>
</dbReference>
<keyword evidence="20" id="KW-1185">Reference proteome</keyword>
<dbReference type="Gene3D" id="3.30.565.10">
    <property type="entry name" value="Histidine kinase-like ATPase, C-terminal domain"/>
    <property type="match status" value="1"/>
</dbReference>
<dbReference type="SUPFAM" id="SSF55785">
    <property type="entry name" value="PYP-like sensor domain (PAS domain)"/>
    <property type="match status" value="4"/>
</dbReference>
<name>A0A2T1HUT5_9HYPH</name>
<evidence type="ECO:0000313" key="19">
    <source>
        <dbReference type="EMBL" id="PSC05388.1"/>
    </source>
</evidence>
<dbReference type="Pfam" id="PF02518">
    <property type="entry name" value="HATPase_c"/>
    <property type="match status" value="1"/>
</dbReference>
<dbReference type="InterPro" id="IPR036890">
    <property type="entry name" value="HATPase_C_sf"/>
</dbReference>
<keyword evidence="6" id="KW-0808">Transferase</keyword>
<dbReference type="InterPro" id="IPR000014">
    <property type="entry name" value="PAS"/>
</dbReference>
<dbReference type="PANTHER" id="PTHR43304">
    <property type="entry name" value="PHYTOCHROME-LIKE PROTEIN CPH1"/>
    <property type="match status" value="1"/>
</dbReference>
<keyword evidence="8 19" id="KW-0418">Kinase</keyword>